<proteinExistence type="predicted"/>
<feature type="region of interest" description="Disordered" evidence="1">
    <location>
        <begin position="71"/>
        <end position="120"/>
    </location>
</feature>
<sequence>MQNDYAVDVEVQMQNLYQSLSEKDRRRYAAVEASKLGHGGIGYIADLLGCHPDTIAQGKRDLANLPHDEAQGRIRKKGRDAQLLANTSQASSMRSRLKSKRKRLDRRSAAAKSGRTWDCE</sequence>
<feature type="compositionally biased region" description="Basic residues" evidence="1">
    <location>
        <begin position="95"/>
        <end position="105"/>
    </location>
</feature>
<protein>
    <submittedName>
        <fullName evidence="2">Uncharacterized protein</fullName>
    </submittedName>
</protein>
<evidence type="ECO:0000313" key="3">
    <source>
        <dbReference type="Proteomes" id="UP000318053"/>
    </source>
</evidence>
<evidence type="ECO:0000313" key="2">
    <source>
        <dbReference type="EMBL" id="TWT52117.1"/>
    </source>
</evidence>
<organism evidence="2 3">
    <name type="scientific">Allorhodopirellula solitaria</name>
    <dbReference type="NCBI Taxonomy" id="2527987"/>
    <lineage>
        <taxon>Bacteria</taxon>
        <taxon>Pseudomonadati</taxon>
        <taxon>Planctomycetota</taxon>
        <taxon>Planctomycetia</taxon>
        <taxon>Pirellulales</taxon>
        <taxon>Pirellulaceae</taxon>
        <taxon>Allorhodopirellula</taxon>
    </lineage>
</organism>
<reference evidence="2 3" key="1">
    <citation type="submission" date="2019-02" db="EMBL/GenBank/DDBJ databases">
        <title>Deep-cultivation of Planctomycetes and their phenomic and genomic characterization uncovers novel biology.</title>
        <authorList>
            <person name="Wiegand S."/>
            <person name="Jogler M."/>
            <person name="Boedeker C."/>
            <person name="Pinto D."/>
            <person name="Vollmers J."/>
            <person name="Rivas-Marin E."/>
            <person name="Kohn T."/>
            <person name="Peeters S.H."/>
            <person name="Heuer A."/>
            <person name="Rast P."/>
            <person name="Oberbeckmann S."/>
            <person name="Bunk B."/>
            <person name="Jeske O."/>
            <person name="Meyerdierks A."/>
            <person name="Storesund J.E."/>
            <person name="Kallscheuer N."/>
            <person name="Luecker S."/>
            <person name="Lage O.M."/>
            <person name="Pohl T."/>
            <person name="Merkel B.J."/>
            <person name="Hornburger P."/>
            <person name="Mueller R.-W."/>
            <person name="Bruemmer F."/>
            <person name="Labrenz M."/>
            <person name="Spormann A.M."/>
            <person name="Op Den Camp H."/>
            <person name="Overmann J."/>
            <person name="Amann R."/>
            <person name="Jetten M.S.M."/>
            <person name="Mascher T."/>
            <person name="Medema M.H."/>
            <person name="Devos D.P."/>
            <person name="Kaster A.-K."/>
            <person name="Ovreas L."/>
            <person name="Rohde M."/>
            <person name="Galperin M.Y."/>
            <person name="Jogler C."/>
        </authorList>
    </citation>
    <scope>NUCLEOTIDE SEQUENCE [LARGE SCALE GENOMIC DNA]</scope>
    <source>
        <strain evidence="2 3">CA85</strain>
    </source>
</reference>
<gene>
    <name evidence="2" type="ORF">CA85_50850</name>
</gene>
<dbReference type="RefSeq" id="WP_246113102.1">
    <property type="nucleotide sequence ID" value="NZ_SJPK01000032.1"/>
</dbReference>
<dbReference type="EMBL" id="SJPK01000032">
    <property type="protein sequence ID" value="TWT52117.1"/>
    <property type="molecule type" value="Genomic_DNA"/>
</dbReference>
<dbReference type="AlphaFoldDB" id="A0A5C5WNE8"/>
<keyword evidence="3" id="KW-1185">Reference proteome</keyword>
<comment type="caution">
    <text evidence="2">The sequence shown here is derived from an EMBL/GenBank/DDBJ whole genome shotgun (WGS) entry which is preliminary data.</text>
</comment>
<dbReference type="Proteomes" id="UP000318053">
    <property type="component" value="Unassembled WGS sequence"/>
</dbReference>
<evidence type="ECO:0000256" key="1">
    <source>
        <dbReference type="SAM" id="MobiDB-lite"/>
    </source>
</evidence>
<name>A0A5C5WNE8_9BACT</name>
<accession>A0A5C5WNE8</accession>